<dbReference type="AlphaFoldDB" id="A0A644XRP3"/>
<gene>
    <name evidence="4" type="primary">mshA_56</name>
    <name evidence="4" type="ORF">SDC9_65328</name>
</gene>
<organism evidence="4">
    <name type="scientific">bioreactor metagenome</name>
    <dbReference type="NCBI Taxonomy" id="1076179"/>
    <lineage>
        <taxon>unclassified sequences</taxon>
        <taxon>metagenomes</taxon>
        <taxon>ecological metagenomes</taxon>
    </lineage>
</organism>
<feature type="transmembrane region" description="Helical" evidence="2">
    <location>
        <begin position="61"/>
        <end position="78"/>
    </location>
</feature>
<dbReference type="GO" id="GO:0009103">
    <property type="term" value="P:lipopolysaccharide biosynthetic process"/>
    <property type="evidence" value="ECO:0007669"/>
    <property type="project" value="TreeGrafter"/>
</dbReference>
<keyword evidence="2" id="KW-1133">Transmembrane helix</keyword>
<dbReference type="Gene3D" id="3.40.50.2000">
    <property type="entry name" value="Glycogen Phosphorylase B"/>
    <property type="match status" value="2"/>
</dbReference>
<comment type="caution">
    <text evidence="4">The sequence shown here is derived from an EMBL/GenBank/DDBJ whole genome shotgun (WGS) entry which is preliminary data.</text>
</comment>
<keyword evidence="2" id="KW-0812">Transmembrane</keyword>
<dbReference type="InterPro" id="IPR001296">
    <property type="entry name" value="Glyco_trans_1"/>
</dbReference>
<proteinExistence type="predicted"/>
<dbReference type="GO" id="GO:0102710">
    <property type="term" value="F:D-inositol-3-phosphate glycosyltransferase activity"/>
    <property type="evidence" value="ECO:0007669"/>
    <property type="project" value="UniProtKB-EC"/>
</dbReference>
<feature type="domain" description="Glycosyl transferase family 1" evidence="3">
    <location>
        <begin position="172"/>
        <end position="340"/>
    </location>
</feature>
<evidence type="ECO:0000256" key="2">
    <source>
        <dbReference type="SAM" id="Phobius"/>
    </source>
</evidence>
<accession>A0A644XRP3</accession>
<dbReference type="CDD" id="cd03801">
    <property type="entry name" value="GT4_PimA-like"/>
    <property type="match status" value="1"/>
</dbReference>
<keyword evidence="4" id="KW-0328">Glycosyltransferase</keyword>
<evidence type="ECO:0000313" key="4">
    <source>
        <dbReference type="EMBL" id="MPM18910.1"/>
    </source>
</evidence>
<feature type="transmembrane region" description="Helical" evidence="2">
    <location>
        <begin position="90"/>
        <end position="111"/>
    </location>
</feature>
<keyword evidence="2" id="KW-0472">Membrane</keyword>
<dbReference type="SUPFAM" id="SSF53756">
    <property type="entry name" value="UDP-Glycosyltransferase/glycogen phosphorylase"/>
    <property type="match status" value="1"/>
</dbReference>
<protein>
    <submittedName>
        <fullName evidence="4">D-inositol-3-phosphate glycosyltransferase</fullName>
        <ecNumber evidence="4">2.4.1.250</ecNumber>
    </submittedName>
</protein>
<dbReference type="Pfam" id="PF00534">
    <property type="entry name" value="Glycos_transf_1"/>
    <property type="match status" value="1"/>
</dbReference>
<dbReference type="PANTHER" id="PTHR46401:SF2">
    <property type="entry name" value="GLYCOSYLTRANSFERASE WBBK-RELATED"/>
    <property type="match status" value="1"/>
</dbReference>
<evidence type="ECO:0000259" key="3">
    <source>
        <dbReference type="Pfam" id="PF00534"/>
    </source>
</evidence>
<evidence type="ECO:0000256" key="1">
    <source>
        <dbReference type="ARBA" id="ARBA00022679"/>
    </source>
</evidence>
<dbReference type="PANTHER" id="PTHR46401">
    <property type="entry name" value="GLYCOSYLTRANSFERASE WBBK-RELATED"/>
    <property type="match status" value="1"/>
</dbReference>
<name>A0A644XRP3_9ZZZZ</name>
<reference evidence="4" key="1">
    <citation type="submission" date="2019-08" db="EMBL/GenBank/DDBJ databases">
        <authorList>
            <person name="Kucharzyk K."/>
            <person name="Murdoch R.W."/>
            <person name="Higgins S."/>
            <person name="Loffler F."/>
        </authorList>
    </citation>
    <scope>NUCLEOTIDE SEQUENCE</scope>
</reference>
<dbReference type="EMBL" id="VSSQ01003076">
    <property type="protein sequence ID" value="MPM18910.1"/>
    <property type="molecule type" value="Genomic_DNA"/>
</dbReference>
<sequence>MKVKNIAVITPQLYPFYIGGVEVFNYSILLELSKDYQVEYVSYDKLISITSKHFRLSKGKFLKYLHLLLWITILALKKRVFVLSFSRSNVLYWLIFPLLNILLGTKYVIIIHGGGLTGLKKNVIYNYLFKRSTKLFGVSEVICKKYNESYNIQVDYLPPVIPFKQSDLSKEKLRLNYSLPIDSKLFLYVGSLKKLKRPEVVVDAFVSLGYDYLEKYNIYLIIAGDGPMRQYLIDIVNYYKLNKYIKFLGNVERNSIPDLYRMSDCYIISSDFEGTPISMLEAMYNKLTIIAANSQGINDIIINECNGLLFNNNSTYELTKLLKLIIEEDVTTKYYCRNAYSTYLEKFSFTDTINKIKIAISL</sequence>
<keyword evidence="1 4" id="KW-0808">Transferase</keyword>
<dbReference type="EC" id="2.4.1.250" evidence="4"/>